<proteinExistence type="inferred from homology"/>
<dbReference type="NCBIfam" id="TIGR02606">
    <property type="entry name" value="antidote_CC2985"/>
    <property type="match status" value="1"/>
</dbReference>
<dbReference type="AlphaFoldDB" id="A0A0F3IS24"/>
<dbReference type="PANTHER" id="PTHR36582:SF2">
    <property type="entry name" value="ANTITOXIN PARD"/>
    <property type="match status" value="1"/>
</dbReference>
<organism evidence="4 5">
    <name type="scientific">Elstera litoralis</name>
    <dbReference type="NCBI Taxonomy" id="552518"/>
    <lineage>
        <taxon>Bacteria</taxon>
        <taxon>Pseudomonadati</taxon>
        <taxon>Pseudomonadota</taxon>
        <taxon>Alphaproteobacteria</taxon>
        <taxon>Rhodospirillales</taxon>
        <taxon>Rhodospirillaceae</taxon>
        <taxon>Elstera</taxon>
    </lineage>
</organism>
<evidence type="ECO:0000313" key="4">
    <source>
        <dbReference type="EMBL" id="KJV08389.1"/>
    </source>
</evidence>
<dbReference type="SUPFAM" id="SSF47598">
    <property type="entry name" value="Ribbon-helix-helix"/>
    <property type="match status" value="1"/>
</dbReference>
<dbReference type="InterPro" id="IPR010985">
    <property type="entry name" value="Ribbon_hlx_hlx"/>
</dbReference>
<dbReference type="InterPro" id="IPR038296">
    <property type="entry name" value="ParD_sf"/>
</dbReference>
<dbReference type="CDD" id="cd22231">
    <property type="entry name" value="RHH_NikR_HicB-like"/>
    <property type="match status" value="1"/>
</dbReference>
<dbReference type="RefSeq" id="WP_045777104.1">
    <property type="nucleotide sequence ID" value="NZ_LAJY01000604.1"/>
</dbReference>
<evidence type="ECO:0000313" key="5">
    <source>
        <dbReference type="Proteomes" id="UP000033774"/>
    </source>
</evidence>
<evidence type="ECO:0000256" key="1">
    <source>
        <dbReference type="ARBA" id="ARBA00008580"/>
    </source>
</evidence>
<dbReference type="EMBL" id="LAJY01000604">
    <property type="protein sequence ID" value="KJV08389.1"/>
    <property type="molecule type" value="Genomic_DNA"/>
</dbReference>
<accession>A0A0F3IS24</accession>
<evidence type="ECO:0000256" key="3">
    <source>
        <dbReference type="SAM" id="Coils"/>
    </source>
</evidence>
<dbReference type="Gene3D" id="6.10.10.120">
    <property type="entry name" value="Antitoxin ParD1-like"/>
    <property type="match status" value="1"/>
</dbReference>
<keyword evidence="2" id="KW-1277">Toxin-antitoxin system</keyword>
<name>A0A0F3IS24_9PROT</name>
<keyword evidence="3" id="KW-0175">Coiled coil</keyword>
<dbReference type="InterPro" id="IPR022789">
    <property type="entry name" value="ParD"/>
</dbReference>
<gene>
    <name evidence="4" type="ORF">VZ95_18105</name>
</gene>
<dbReference type="PANTHER" id="PTHR36582">
    <property type="entry name" value="ANTITOXIN PARD"/>
    <property type="match status" value="1"/>
</dbReference>
<dbReference type="Proteomes" id="UP000033774">
    <property type="component" value="Unassembled WGS sequence"/>
</dbReference>
<feature type="coiled-coil region" evidence="3">
    <location>
        <begin position="32"/>
        <end position="59"/>
    </location>
</feature>
<reference evidence="4 5" key="1">
    <citation type="submission" date="2015-03" db="EMBL/GenBank/DDBJ databases">
        <title>Draft genome sequence of Elstera litoralis.</title>
        <authorList>
            <person name="Rahalkar M.C."/>
            <person name="Dhakephalkar P.K."/>
            <person name="Pore S.D."/>
            <person name="Arora P."/>
            <person name="Kapse N.G."/>
            <person name="Pandit P.S."/>
        </authorList>
    </citation>
    <scope>NUCLEOTIDE SEQUENCE [LARGE SCALE GENOMIC DNA]</scope>
    <source>
        <strain evidence="4 5">Dia-1</strain>
    </source>
</reference>
<comment type="caution">
    <text evidence="4">The sequence shown here is derived from an EMBL/GenBank/DDBJ whole genome shotgun (WGS) entry which is preliminary data.</text>
</comment>
<dbReference type="PATRIC" id="fig|552518.3.peg.3744"/>
<sequence>MATRNVVLTDTQSALIDQLVASGRYQNASEALRAGLRLLEREEAEFQDLRERLTVGLEQARRGDLADGSGEEAVRRAFAAAARAQARG</sequence>
<comment type="similarity">
    <text evidence="1">Belongs to the ParD antitoxin family.</text>
</comment>
<dbReference type="GO" id="GO:0006355">
    <property type="term" value="P:regulation of DNA-templated transcription"/>
    <property type="evidence" value="ECO:0007669"/>
    <property type="project" value="InterPro"/>
</dbReference>
<dbReference type="Pfam" id="PF03693">
    <property type="entry name" value="ParD_antitoxin"/>
    <property type="match status" value="1"/>
</dbReference>
<protein>
    <submittedName>
        <fullName evidence="4">Addiction module antitoxin</fullName>
    </submittedName>
</protein>
<evidence type="ECO:0000256" key="2">
    <source>
        <dbReference type="ARBA" id="ARBA00022649"/>
    </source>
</evidence>
<keyword evidence="5" id="KW-1185">Reference proteome</keyword>